<name>A8RN35_ENTBW</name>
<organism evidence="2 3">
    <name type="scientific">Enterocloster bolteae (strain ATCC BAA-613 / DSM 15670 / CCUG 46953 / JCM 12243 / WAL 16351)</name>
    <name type="common">Clostridium bolteae</name>
    <dbReference type="NCBI Taxonomy" id="411902"/>
    <lineage>
        <taxon>Bacteria</taxon>
        <taxon>Bacillati</taxon>
        <taxon>Bacillota</taxon>
        <taxon>Clostridia</taxon>
        <taxon>Lachnospirales</taxon>
        <taxon>Lachnospiraceae</taxon>
        <taxon>Enterocloster</taxon>
    </lineage>
</organism>
<feature type="region of interest" description="Disordered" evidence="1">
    <location>
        <begin position="1"/>
        <end position="22"/>
    </location>
</feature>
<protein>
    <submittedName>
        <fullName evidence="2">Uncharacterized protein</fullName>
    </submittedName>
</protein>
<dbReference type="EMBL" id="ABCC02000022">
    <property type="protein sequence ID" value="EDP17511.1"/>
    <property type="molecule type" value="Genomic_DNA"/>
</dbReference>
<evidence type="ECO:0000313" key="3">
    <source>
        <dbReference type="Proteomes" id="UP000005396"/>
    </source>
</evidence>
<evidence type="ECO:0000256" key="1">
    <source>
        <dbReference type="SAM" id="MobiDB-lite"/>
    </source>
</evidence>
<accession>A8RN35</accession>
<dbReference type="HOGENOM" id="CLU_3166376_0_0_9"/>
<comment type="caution">
    <text evidence="2">The sequence shown here is derived from an EMBL/GenBank/DDBJ whole genome shotgun (WGS) entry which is preliminary data.</text>
</comment>
<sequence>MCCSSISTVPTPPYNTNNKTPSGDKDITWCLGTLFLPLSESRQAGTR</sequence>
<proteinExistence type="predicted"/>
<gene>
    <name evidence="2" type="ORF">CLOBOL_02088</name>
</gene>
<dbReference type="AlphaFoldDB" id="A8RN35"/>
<reference evidence="2 3" key="2">
    <citation type="submission" date="2007-09" db="EMBL/GenBank/DDBJ databases">
        <title>Draft genome sequence of Clostridium bolteae (ATCC BAA-613).</title>
        <authorList>
            <person name="Sudarsanam P."/>
            <person name="Ley R."/>
            <person name="Guruge J."/>
            <person name="Turnbaugh P.J."/>
            <person name="Mahowald M."/>
            <person name="Liep D."/>
            <person name="Gordon J."/>
        </authorList>
    </citation>
    <scope>NUCLEOTIDE SEQUENCE [LARGE SCALE GENOMIC DNA]</scope>
    <source>
        <strain evidence="3">ATCC BAA-613 / DSM 15670 / CCUG 46953 / JCM 12243 / WAL 16351</strain>
    </source>
</reference>
<dbReference type="PaxDb" id="411902-CLOBOL_02088"/>
<reference evidence="2 3" key="1">
    <citation type="submission" date="2007-08" db="EMBL/GenBank/DDBJ databases">
        <authorList>
            <person name="Fulton L."/>
            <person name="Clifton S."/>
            <person name="Fulton B."/>
            <person name="Xu J."/>
            <person name="Minx P."/>
            <person name="Pepin K.H."/>
            <person name="Johnson M."/>
            <person name="Thiruvilangam P."/>
            <person name="Bhonagiri V."/>
            <person name="Nash W.E."/>
            <person name="Mardis E.R."/>
            <person name="Wilson R.K."/>
        </authorList>
    </citation>
    <scope>NUCLEOTIDE SEQUENCE [LARGE SCALE GENOMIC DNA]</scope>
    <source>
        <strain evidence="3">ATCC BAA-613 / DSM 15670 / CCUG 46953 / JCM 12243 / WAL 16351</strain>
    </source>
</reference>
<dbReference type="Proteomes" id="UP000005396">
    <property type="component" value="Unassembled WGS sequence"/>
</dbReference>
<evidence type="ECO:0000313" key="2">
    <source>
        <dbReference type="EMBL" id="EDP17511.1"/>
    </source>
</evidence>